<accession>A0A1F5YWF2</accession>
<evidence type="ECO:0000313" key="3">
    <source>
        <dbReference type="Proteomes" id="UP000178448"/>
    </source>
</evidence>
<evidence type="ECO:0000259" key="1">
    <source>
        <dbReference type="Pfam" id="PF08241"/>
    </source>
</evidence>
<gene>
    <name evidence="2" type="ORF">A2Z33_04115</name>
</gene>
<dbReference type="AlphaFoldDB" id="A0A1F5YWF2"/>
<comment type="caution">
    <text evidence="2">The sequence shown here is derived from an EMBL/GenBank/DDBJ whole genome shotgun (WGS) entry which is preliminary data.</text>
</comment>
<dbReference type="STRING" id="1798374.A2Z33_04115"/>
<name>A0A1F5YWF2_9BACT</name>
<dbReference type="CDD" id="cd02440">
    <property type="entry name" value="AdoMet_MTases"/>
    <property type="match status" value="1"/>
</dbReference>
<feature type="domain" description="Methyltransferase type 11" evidence="1">
    <location>
        <begin position="46"/>
        <end position="143"/>
    </location>
</feature>
<evidence type="ECO:0000313" key="2">
    <source>
        <dbReference type="EMBL" id="OGG04307.1"/>
    </source>
</evidence>
<dbReference type="Pfam" id="PF08241">
    <property type="entry name" value="Methyltransf_11"/>
    <property type="match status" value="1"/>
</dbReference>
<dbReference type="PANTHER" id="PTHR43861">
    <property type="entry name" value="TRANS-ACONITATE 2-METHYLTRANSFERASE-RELATED"/>
    <property type="match status" value="1"/>
</dbReference>
<reference evidence="2 3" key="1">
    <citation type="journal article" date="2016" name="Nat. Commun.">
        <title>Thousands of microbial genomes shed light on interconnected biogeochemical processes in an aquifer system.</title>
        <authorList>
            <person name="Anantharaman K."/>
            <person name="Brown C.T."/>
            <person name="Hug L.A."/>
            <person name="Sharon I."/>
            <person name="Castelle C.J."/>
            <person name="Probst A.J."/>
            <person name="Thomas B.C."/>
            <person name="Singh A."/>
            <person name="Wilkins M.J."/>
            <person name="Karaoz U."/>
            <person name="Brodie E.L."/>
            <person name="Williams K.H."/>
            <person name="Hubbard S.S."/>
            <person name="Banfield J.F."/>
        </authorList>
    </citation>
    <scope>NUCLEOTIDE SEQUENCE [LARGE SCALE GENOMIC DNA]</scope>
</reference>
<organism evidence="2 3">
    <name type="scientific">Candidatus Gottesmanbacteria bacterium RBG_16_52_11</name>
    <dbReference type="NCBI Taxonomy" id="1798374"/>
    <lineage>
        <taxon>Bacteria</taxon>
        <taxon>Candidatus Gottesmaniibacteriota</taxon>
    </lineage>
</organism>
<dbReference type="EMBL" id="MFJD01000004">
    <property type="protein sequence ID" value="OGG04307.1"/>
    <property type="molecule type" value="Genomic_DNA"/>
</dbReference>
<dbReference type="Gene3D" id="3.40.50.150">
    <property type="entry name" value="Vaccinia Virus protein VP39"/>
    <property type="match status" value="1"/>
</dbReference>
<protein>
    <recommendedName>
        <fullName evidence="1">Methyltransferase type 11 domain-containing protein</fullName>
    </recommendedName>
</protein>
<dbReference type="InterPro" id="IPR013216">
    <property type="entry name" value="Methyltransf_11"/>
</dbReference>
<dbReference type="Proteomes" id="UP000178448">
    <property type="component" value="Unassembled WGS sequence"/>
</dbReference>
<proteinExistence type="predicted"/>
<sequence length="254" mass="28403">MSGRLRHTAKTIDWGDEASFTGPQHYFRESLIIRTIKSVLPKGNVLDLGCGGGSLMVRLARQGYHAYGIDMSPKAVARVKATVAGYAWRKMVHVRTGDATKIPYPPASMDAVVAGETLEHVIHDRVAVSEAYRVLKPGGSFIITVPANPRKFGEIDRLAGHVRRYTRNDLSYILKNAGFTVERIFQWGFPLTNLWQTYLLLPLIRWRIKQGDAVPAPVWPEPALRLLSQVFSVDLVIRRGDRGDCLFAVARKNP</sequence>
<dbReference type="SUPFAM" id="SSF53335">
    <property type="entry name" value="S-adenosyl-L-methionine-dependent methyltransferases"/>
    <property type="match status" value="1"/>
</dbReference>
<dbReference type="InterPro" id="IPR029063">
    <property type="entry name" value="SAM-dependent_MTases_sf"/>
</dbReference>
<dbReference type="GO" id="GO:0008757">
    <property type="term" value="F:S-adenosylmethionine-dependent methyltransferase activity"/>
    <property type="evidence" value="ECO:0007669"/>
    <property type="project" value="InterPro"/>
</dbReference>